<evidence type="ECO:0000256" key="5">
    <source>
        <dbReference type="ARBA" id="ARBA00022777"/>
    </source>
</evidence>
<evidence type="ECO:0000256" key="8">
    <source>
        <dbReference type="ARBA" id="ARBA00023137"/>
    </source>
</evidence>
<proteinExistence type="inferred from homology"/>
<keyword evidence="14" id="KW-0175">Coiled coil</keyword>
<accession>A0A840RX77</accession>
<keyword evidence="15" id="KW-0812">Transmembrane</keyword>
<evidence type="ECO:0000256" key="7">
    <source>
        <dbReference type="ARBA" id="ARBA00022989"/>
    </source>
</evidence>
<dbReference type="InterPro" id="IPR032807">
    <property type="entry name" value="GNVR"/>
</dbReference>
<keyword evidence="19" id="KW-1185">Reference proteome</keyword>
<evidence type="ECO:0000256" key="11">
    <source>
        <dbReference type="ARBA" id="ARBA00054296"/>
    </source>
</evidence>
<dbReference type="FunFam" id="3.40.50.300:FF:000527">
    <property type="entry name" value="Tyrosine-protein kinase etk"/>
    <property type="match status" value="1"/>
</dbReference>
<keyword evidence="15" id="KW-0472">Membrane</keyword>
<comment type="function">
    <text evidence="11">Probably involved in polymerization and/or export of exopolysaccharide EPS I which functions as a virulence factor. May be involved in an ATP-dependent process in the pathway for EPS I production, possibly export of the trimeric repeat units across the inner membrane or their polymerization.</text>
</comment>
<organism evidence="18 19">
    <name type="scientific">Glaciimonas immobilis</name>
    <dbReference type="NCBI Taxonomy" id="728004"/>
    <lineage>
        <taxon>Bacteria</taxon>
        <taxon>Pseudomonadati</taxon>
        <taxon>Pseudomonadota</taxon>
        <taxon>Betaproteobacteria</taxon>
        <taxon>Burkholderiales</taxon>
        <taxon>Oxalobacteraceae</taxon>
        <taxon>Glaciimonas</taxon>
    </lineage>
</organism>
<feature type="domain" description="Tyrosine-protein kinase G-rich" evidence="17">
    <location>
        <begin position="221"/>
        <end position="300"/>
    </location>
</feature>
<dbReference type="SUPFAM" id="SSF52540">
    <property type="entry name" value="P-loop containing nucleoside triphosphate hydrolases"/>
    <property type="match status" value="1"/>
</dbReference>
<dbReference type="Pfam" id="PF23607">
    <property type="entry name" value="WZC_N"/>
    <property type="match status" value="1"/>
</dbReference>
<keyword evidence="8" id="KW-0829">Tyrosine-protein kinase</keyword>
<protein>
    <recommendedName>
        <fullName evidence="12">Putative tyrosine-protein kinase EpsB</fullName>
    </recommendedName>
    <alternativeName>
        <fullName evidence="13">EPS I polysaccharide export protein EpsB</fullName>
    </alternativeName>
</protein>
<keyword evidence="6" id="KW-0067">ATP-binding</keyword>
<dbReference type="InterPro" id="IPR005702">
    <property type="entry name" value="Wzc-like_C"/>
</dbReference>
<dbReference type="AlphaFoldDB" id="A0A840RX77"/>
<dbReference type="PANTHER" id="PTHR32309">
    <property type="entry name" value="TYROSINE-PROTEIN KINASE"/>
    <property type="match status" value="1"/>
</dbReference>
<evidence type="ECO:0000256" key="6">
    <source>
        <dbReference type="ARBA" id="ARBA00022840"/>
    </source>
</evidence>
<evidence type="ECO:0000313" key="18">
    <source>
        <dbReference type="EMBL" id="MBB5201802.1"/>
    </source>
</evidence>
<dbReference type="CDD" id="cd05387">
    <property type="entry name" value="BY-kinase"/>
    <property type="match status" value="1"/>
</dbReference>
<comment type="similarity">
    <text evidence="2">Belongs to the etk/wzc family.</text>
</comment>
<sequence>MLTAGRNGQFGLTENKQDISLTGTVGSLLKAATDNGNIELKVDLLSARPGAQFVLSSSSRLATIEKLQNAMMISEKGKQSGIISVSLKGTDPKLTSSILNEIGREYVRQNVERKSAEAEKSLTFLDKQLPDLKRQLEQSEIKFNQFRNSSGTIDLDEESKMLLQQSVTAQTKMIELKQKREELLIRFTRDHPAVVGIDSQMKEINGEMQAITVKIKKLPLVQQDVLRLTRDVKVNTDLYTALLNSAQQLQLVKAGKVGNVRLVDAAMVPEQPIKPNRPSVIGVAVLIGLFFGVISAFIRKSLFGGLTDAHEIEHILGLTVYANIPHSTRQEALHQQVRGKSPQVSVLAQIDPTDIAIESLRSLRTSLQFSMLDAKNNIVLITGPTPDLGKSFVSVNFAAVMAAAGKKVLLIDADLRKGYLHQYFGIGRERGLSELIVGTCNLEQVLHTEVVKNVDFISTGVLPPNPSELLLHETVARLLNSLSVSYDYVLIDTAPVLAVSDTLILGPYVGAIFIVTRAGKSTIGDVKETIKRCSQNGIPVKGVIFNDIKRRPGGYGYGYKYGKYRYTQYKY</sequence>
<dbReference type="GO" id="GO:0005524">
    <property type="term" value="F:ATP binding"/>
    <property type="evidence" value="ECO:0007669"/>
    <property type="project" value="UniProtKB-KW"/>
</dbReference>
<dbReference type="GO" id="GO:0000271">
    <property type="term" value="P:polysaccharide biosynthetic process"/>
    <property type="evidence" value="ECO:0007669"/>
    <property type="project" value="UniProtKB-KW"/>
</dbReference>
<reference evidence="18 19" key="1">
    <citation type="submission" date="2020-08" db="EMBL/GenBank/DDBJ databases">
        <title>Genomic Encyclopedia of Type Strains, Phase IV (KMG-IV): sequencing the most valuable type-strain genomes for metagenomic binning, comparative biology and taxonomic classification.</title>
        <authorList>
            <person name="Goeker M."/>
        </authorList>
    </citation>
    <scope>NUCLEOTIDE SEQUENCE [LARGE SCALE GENOMIC DNA]</scope>
    <source>
        <strain evidence="18 19">DSM 23240</strain>
    </source>
</reference>
<comment type="catalytic activity">
    <reaction evidence="10">
        <text>L-tyrosyl-[protein] + ATP = O-phospho-L-tyrosyl-[protein] + ADP + H(+)</text>
        <dbReference type="Rhea" id="RHEA:10596"/>
        <dbReference type="Rhea" id="RHEA-COMP:10136"/>
        <dbReference type="Rhea" id="RHEA-COMP:20101"/>
        <dbReference type="ChEBI" id="CHEBI:15378"/>
        <dbReference type="ChEBI" id="CHEBI:30616"/>
        <dbReference type="ChEBI" id="CHEBI:46858"/>
        <dbReference type="ChEBI" id="CHEBI:61978"/>
        <dbReference type="ChEBI" id="CHEBI:456216"/>
    </reaction>
</comment>
<name>A0A840RX77_9BURK</name>
<dbReference type="Pfam" id="PF13614">
    <property type="entry name" value="AAA_31"/>
    <property type="match status" value="1"/>
</dbReference>
<evidence type="ECO:0000256" key="3">
    <source>
        <dbReference type="ARBA" id="ARBA00022679"/>
    </source>
</evidence>
<keyword evidence="9" id="KW-0270">Exopolysaccharide synthesis</keyword>
<dbReference type="PANTHER" id="PTHR32309:SF32">
    <property type="entry name" value="TYROSINE-PROTEIN KINASE ETK-RELATED"/>
    <property type="match status" value="1"/>
</dbReference>
<evidence type="ECO:0000259" key="17">
    <source>
        <dbReference type="Pfam" id="PF13807"/>
    </source>
</evidence>
<dbReference type="EMBL" id="JACHHQ010000008">
    <property type="protein sequence ID" value="MBB5201802.1"/>
    <property type="molecule type" value="Genomic_DNA"/>
</dbReference>
<evidence type="ECO:0000313" key="19">
    <source>
        <dbReference type="Proteomes" id="UP000571084"/>
    </source>
</evidence>
<dbReference type="InterPro" id="IPR027417">
    <property type="entry name" value="P-loop_NTPase"/>
</dbReference>
<dbReference type="InterPro" id="IPR050445">
    <property type="entry name" value="Bact_polysacc_biosynth/exp"/>
</dbReference>
<feature type="domain" description="AAA" evidence="16">
    <location>
        <begin position="389"/>
        <end position="501"/>
    </location>
</feature>
<dbReference type="Proteomes" id="UP000571084">
    <property type="component" value="Unassembled WGS sequence"/>
</dbReference>
<evidence type="ECO:0000256" key="4">
    <source>
        <dbReference type="ARBA" id="ARBA00022741"/>
    </source>
</evidence>
<evidence type="ECO:0000256" key="15">
    <source>
        <dbReference type="SAM" id="Phobius"/>
    </source>
</evidence>
<dbReference type="InterPro" id="IPR005700">
    <property type="entry name" value="EPS_ExoP-like"/>
</dbReference>
<dbReference type="NCBIfam" id="TIGR01007">
    <property type="entry name" value="eps_fam"/>
    <property type="match status" value="1"/>
</dbReference>
<keyword evidence="7 15" id="KW-1133">Transmembrane helix</keyword>
<evidence type="ECO:0000256" key="1">
    <source>
        <dbReference type="ARBA" id="ARBA00004429"/>
    </source>
</evidence>
<dbReference type="GO" id="GO:0004713">
    <property type="term" value="F:protein tyrosine kinase activity"/>
    <property type="evidence" value="ECO:0007669"/>
    <property type="project" value="UniProtKB-KW"/>
</dbReference>
<dbReference type="Pfam" id="PF13807">
    <property type="entry name" value="GNVR"/>
    <property type="match status" value="1"/>
</dbReference>
<evidence type="ECO:0000256" key="10">
    <source>
        <dbReference type="ARBA" id="ARBA00053015"/>
    </source>
</evidence>
<feature type="coiled-coil region" evidence="14">
    <location>
        <begin position="99"/>
        <end position="142"/>
    </location>
</feature>
<evidence type="ECO:0000256" key="14">
    <source>
        <dbReference type="SAM" id="Coils"/>
    </source>
</evidence>
<evidence type="ECO:0000256" key="2">
    <source>
        <dbReference type="ARBA" id="ARBA00008883"/>
    </source>
</evidence>
<dbReference type="InterPro" id="IPR025669">
    <property type="entry name" value="AAA_dom"/>
</dbReference>
<keyword evidence="3 18" id="KW-0808">Transferase</keyword>
<evidence type="ECO:0000256" key="9">
    <source>
        <dbReference type="ARBA" id="ARBA00023169"/>
    </source>
</evidence>
<dbReference type="NCBIfam" id="TIGR01005">
    <property type="entry name" value="eps_transp_fam"/>
    <property type="match status" value="1"/>
</dbReference>
<feature type="transmembrane region" description="Helical" evidence="15">
    <location>
        <begin position="279"/>
        <end position="298"/>
    </location>
</feature>
<evidence type="ECO:0000256" key="12">
    <source>
        <dbReference type="ARBA" id="ARBA00067833"/>
    </source>
</evidence>
<gene>
    <name evidence="18" type="ORF">HNR39_003660</name>
</gene>
<comment type="caution">
    <text evidence="18">The sequence shown here is derived from an EMBL/GenBank/DDBJ whole genome shotgun (WGS) entry which is preliminary data.</text>
</comment>
<dbReference type="GO" id="GO:0005886">
    <property type="term" value="C:plasma membrane"/>
    <property type="evidence" value="ECO:0007669"/>
    <property type="project" value="UniProtKB-SubCell"/>
</dbReference>
<evidence type="ECO:0000256" key="13">
    <source>
        <dbReference type="ARBA" id="ARBA00081049"/>
    </source>
</evidence>
<keyword evidence="4" id="KW-0547">Nucleotide-binding</keyword>
<dbReference type="Gene3D" id="3.40.50.300">
    <property type="entry name" value="P-loop containing nucleotide triphosphate hydrolases"/>
    <property type="match status" value="1"/>
</dbReference>
<dbReference type="GO" id="GO:0042802">
    <property type="term" value="F:identical protein binding"/>
    <property type="evidence" value="ECO:0007669"/>
    <property type="project" value="UniProtKB-ARBA"/>
</dbReference>
<keyword evidence="5 18" id="KW-0418">Kinase</keyword>
<evidence type="ECO:0000259" key="16">
    <source>
        <dbReference type="Pfam" id="PF13614"/>
    </source>
</evidence>
<comment type="subcellular location">
    <subcellularLocation>
        <location evidence="1">Cell inner membrane</location>
        <topology evidence="1">Multi-pass membrane protein</topology>
    </subcellularLocation>
</comment>